<evidence type="ECO:0000256" key="8">
    <source>
        <dbReference type="ARBA" id="ARBA00022692"/>
    </source>
</evidence>
<evidence type="ECO:0000256" key="4">
    <source>
        <dbReference type="ARBA" id="ARBA00022448"/>
    </source>
</evidence>
<evidence type="ECO:0000256" key="10">
    <source>
        <dbReference type="ARBA" id="ARBA00023136"/>
    </source>
</evidence>
<keyword evidence="10 11" id="KW-0472">Membrane</keyword>
<evidence type="ECO:0000256" key="3">
    <source>
        <dbReference type="ARBA" id="ARBA00007069"/>
    </source>
</evidence>
<keyword evidence="15" id="KW-1185">Reference proteome</keyword>
<feature type="transmembrane region" description="Helical" evidence="11">
    <location>
        <begin position="140"/>
        <end position="162"/>
    </location>
</feature>
<dbReference type="PATRIC" id="fig|1544798.3.peg.4733"/>
<dbReference type="EMBL" id="JRHC01000008">
    <property type="protein sequence ID" value="KJF41771.1"/>
    <property type="molecule type" value="Genomic_DNA"/>
</dbReference>
<sequence>MSELFKYTASEWSAIQLSLYVALICAVITLPLAIAVGWFLARKKFFGKSVLEGIIHLPLVLPPITTGYLLLLVFGNRGVIGKFFYETFGIQIAFSFYAAVIAAIFVSFPLVTRSIRLSIELVDQKLEEAARTLGASNLRVFFTITLPLALPGVISGFILSFARSLGEFGATISFAGNIEGKTQTLPLAIFSEMQVPGQEASTMRLVVVSVILSLFAMIAAEFLNKRVIKSKTA</sequence>
<evidence type="ECO:0000313" key="15">
    <source>
        <dbReference type="Proteomes" id="UP000032544"/>
    </source>
</evidence>
<dbReference type="STRING" id="1544798.LH29_22760"/>
<reference evidence="14 15" key="1">
    <citation type="submission" date="2014-09" db="EMBL/GenBank/DDBJ databases">
        <title>Draft Genome Sequence of Draconibacterium sp. JN14CK-3.</title>
        <authorList>
            <person name="Dong C."/>
            <person name="Lai Q."/>
            <person name="Shao Z."/>
        </authorList>
    </citation>
    <scope>NUCLEOTIDE SEQUENCE [LARGE SCALE GENOMIC DNA]</scope>
    <source>
        <strain evidence="14 15">JN14CK-3</strain>
    </source>
</reference>
<evidence type="ECO:0000256" key="12">
    <source>
        <dbReference type="RuleBase" id="RU365097"/>
    </source>
</evidence>
<comment type="subcellular location">
    <subcellularLocation>
        <location evidence="2">Cell inner membrane</location>
        <topology evidence="2">Multi-pass membrane protein</topology>
    </subcellularLocation>
    <subcellularLocation>
        <location evidence="11">Cell membrane</location>
        <topology evidence="11">Multi-pass membrane protein</topology>
    </subcellularLocation>
</comment>
<dbReference type="GO" id="GO:0005886">
    <property type="term" value="C:plasma membrane"/>
    <property type="evidence" value="ECO:0007669"/>
    <property type="project" value="UniProtKB-SubCell"/>
</dbReference>
<keyword evidence="8 11" id="KW-0812">Transmembrane</keyword>
<feature type="transmembrane region" description="Helical" evidence="11">
    <location>
        <begin position="88"/>
        <end position="111"/>
    </location>
</feature>
<dbReference type="NCBIfam" id="TIGR02141">
    <property type="entry name" value="modB_ABC"/>
    <property type="match status" value="1"/>
</dbReference>
<dbReference type="InterPro" id="IPR035906">
    <property type="entry name" value="MetI-like_sf"/>
</dbReference>
<dbReference type="InterPro" id="IPR000515">
    <property type="entry name" value="MetI-like"/>
</dbReference>
<keyword evidence="7" id="KW-0997">Cell inner membrane</keyword>
<dbReference type="FunFam" id="1.10.3720.10:FF:000018">
    <property type="entry name" value="Molybdenum transport system permease"/>
    <property type="match status" value="1"/>
</dbReference>
<dbReference type="InterPro" id="IPR011867">
    <property type="entry name" value="ModB_ABC"/>
</dbReference>
<evidence type="ECO:0000313" key="14">
    <source>
        <dbReference type="EMBL" id="KJF41771.1"/>
    </source>
</evidence>
<evidence type="ECO:0000256" key="1">
    <source>
        <dbReference type="ARBA" id="ARBA00002949"/>
    </source>
</evidence>
<keyword evidence="4 11" id="KW-0813">Transport</keyword>
<evidence type="ECO:0000259" key="13">
    <source>
        <dbReference type="PROSITE" id="PS50928"/>
    </source>
</evidence>
<protein>
    <recommendedName>
        <fullName evidence="12">Molybdenum transport system permease</fullName>
    </recommendedName>
</protein>
<dbReference type="AlphaFoldDB" id="A0A0D8J5I9"/>
<dbReference type="Gene3D" id="1.10.3720.10">
    <property type="entry name" value="MetI-like"/>
    <property type="match status" value="1"/>
</dbReference>
<dbReference type="PROSITE" id="PS50928">
    <property type="entry name" value="ABC_TM1"/>
    <property type="match status" value="1"/>
</dbReference>
<comment type="function">
    <text evidence="1 12">Part of the binding-protein-dependent transport system for molybdenum; probably responsible for the translocation of the substrate across the membrane.</text>
</comment>
<comment type="caution">
    <text evidence="14">The sequence shown here is derived from an EMBL/GenBank/DDBJ whole genome shotgun (WGS) entry which is preliminary data.</text>
</comment>
<dbReference type="PANTHER" id="PTHR30183:SF3">
    <property type="entry name" value="MOLYBDENUM TRANSPORT SYSTEM PERMEASE PROTEIN MODB"/>
    <property type="match status" value="1"/>
</dbReference>
<evidence type="ECO:0000256" key="9">
    <source>
        <dbReference type="ARBA" id="ARBA00022989"/>
    </source>
</evidence>
<dbReference type="Proteomes" id="UP000032544">
    <property type="component" value="Unassembled WGS sequence"/>
</dbReference>
<feature type="transmembrane region" description="Helical" evidence="11">
    <location>
        <begin position="203"/>
        <end position="223"/>
    </location>
</feature>
<organism evidence="14 15">
    <name type="scientific">Draconibacterium sediminis</name>
    <dbReference type="NCBI Taxonomy" id="1544798"/>
    <lineage>
        <taxon>Bacteria</taxon>
        <taxon>Pseudomonadati</taxon>
        <taxon>Bacteroidota</taxon>
        <taxon>Bacteroidia</taxon>
        <taxon>Marinilabiliales</taxon>
        <taxon>Prolixibacteraceae</taxon>
        <taxon>Draconibacterium</taxon>
    </lineage>
</organism>
<feature type="domain" description="ABC transmembrane type-1" evidence="13">
    <location>
        <begin position="15"/>
        <end position="216"/>
    </location>
</feature>
<feature type="transmembrane region" description="Helical" evidence="11">
    <location>
        <begin position="20"/>
        <end position="41"/>
    </location>
</feature>
<dbReference type="NCBIfam" id="NF006939">
    <property type="entry name" value="PRK09421.1"/>
    <property type="match status" value="1"/>
</dbReference>
<name>A0A0D8J5I9_9BACT</name>
<evidence type="ECO:0000256" key="7">
    <source>
        <dbReference type="ARBA" id="ARBA00022519"/>
    </source>
</evidence>
<keyword evidence="6 12" id="KW-0500">Molybdenum</keyword>
<dbReference type="SUPFAM" id="SSF161098">
    <property type="entry name" value="MetI-like"/>
    <property type="match status" value="1"/>
</dbReference>
<evidence type="ECO:0000256" key="2">
    <source>
        <dbReference type="ARBA" id="ARBA00004429"/>
    </source>
</evidence>
<evidence type="ECO:0000256" key="5">
    <source>
        <dbReference type="ARBA" id="ARBA00022475"/>
    </source>
</evidence>
<evidence type="ECO:0000256" key="11">
    <source>
        <dbReference type="RuleBase" id="RU363032"/>
    </source>
</evidence>
<comment type="similarity">
    <text evidence="3 12">Belongs to the binding-protein-dependent transport system permease family. CysTW subfamily.</text>
</comment>
<dbReference type="Pfam" id="PF00528">
    <property type="entry name" value="BPD_transp_1"/>
    <property type="match status" value="1"/>
</dbReference>
<dbReference type="OrthoDB" id="9807047at2"/>
<evidence type="ECO:0000256" key="6">
    <source>
        <dbReference type="ARBA" id="ARBA00022505"/>
    </source>
</evidence>
<dbReference type="PANTHER" id="PTHR30183">
    <property type="entry name" value="MOLYBDENUM TRANSPORT SYSTEM PERMEASE PROTEIN MODB"/>
    <property type="match status" value="1"/>
</dbReference>
<keyword evidence="9 11" id="KW-1133">Transmembrane helix</keyword>
<gene>
    <name evidence="14" type="primary">modB</name>
    <name evidence="14" type="ORF">LH29_22760</name>
</gene>
<accession>A0A0D8J5I9</accession>
<proteinExistence type="inferred from homology"/>
<dbReference type="GO" id="GO:0015098">
    <property type="term" value="F:molybdate ion transmembrane transporter activity"/>
    <property type="evidence" value="ECO:0007669"/>
    <property type="project" value="UniProtKB-UniRule"/>
</dbReference>
<keyword evidence="5 12" id="KW-1003">Cell membrane</keyword>
<dbReference type="CDD" id="cd06261">
    <property type="entry name" value="TM_PBP2"/>
    <property type="match status" value="1"/>
</dbReference>
<dbReference type="RefSeq" id="WP_045033448.1">
    <property type="nucleotide sequence ID" value="NZ_JRHC01000008.1"/>
</dbReference>
<feature type="transmembrane region" description="Helical" evidence="11">
    <location>
        <begin position="53"/>
        <end position="76"/>
    </location>
</feature>